<dbReference type="EMBL" id="CAFBNS010000022">
    <property type="protein sequence ID" value="CAB4955715.1"/>
    <property type="molecule type" value="Genomic_DNA"/>
</dbReference>
<name>A0A6J7KJV7_9ZZZZ</name>
<organism evidence="2">
    <name type="scientific">freshwater metagenome</name>
    <dbReference type="NCBI Taxonomy" id="449393"/>
    <lineage>
        <taxon>unclassified sequences</taxon>
        <taxon>metagenomes</taxon>
        <taxon>ecological metagenomes</taxon>
    </lineage>
</organism>
<evidence type="ECO:0000256" key="1">
    <source>
        <dbReference type="SAM" id="MobiDB-lite"/>
    </source>
</evidence>
<reference evidence="2" key="1">
    <citation type="submission" date="2020-05" db="EMBL/GenBank/DDBJ databases">
        <authorList>
            <person name="Chiriac C."/>
            <person name="Salcher M."/>
            <person name="Ghai R."/>
            <person name="Kavagutti S V."/>
        </authorList>
    </citation>
    <scope>NUCLEOTIDE SEQUENCE</scope>
</reference>
<sequence length="138" mass="14678">MAFNSTSEAESEGIPCFPVVGTEIFFEVRAESLRIRSAATARSGVGNTGKLFFLKSTLASGANSCEPVRATTIGNSRIERTSPSAFAIRSTSEPTRTAKQATIESTPESRARTSRHFSKRSGEDITAAVTSTGLVIFP</sequence>
<feature type="compositionally biased region" description="Polar residues" evidence="1">
    <location>
        <begin position="88"/>
        <end position="108"/>
    </location>
</feature>
<protein>
    <submittedName>
        <fullName evidence="2">Unannotated protein</fullName>
    </submittedName>
</protein>
<evidence type="ECO:0000313" key="2">
    <source>
        <dbReference type="EMBL" id="CAB4955715.1"/>
    </source>
</evidence>
<proteinExistence type="predicted"/>
<gene>
    <name evidence="2" type="ORF">UFOPK3874_00224</name>
</gene>
<accession>A0A6J7KJV7</accession>
<dbReference type="AlphaFoldDB" id="A0A6J7KJV7"/>
<feature type="region of interest" description="Disordered" evidence="1">
    <location>
        <begin position="88"/>
        <end position="123"/>
    </location>
</feature>